<organism evidence="3 4">
    <name type="scientific">Perkinsus chesapeaki</name>
    <name type="common">Clam parasite</name>
    <name type="synonym">Perkinsus andrewsi</name>
    <dbReference type="NCBI Taxonomy" id="330153"/>
    <lineage>
        <taxon>Eukaryota</taxon>
        <taxon>Sar</taxon>
        <taxon>Alveolata</taxon>
        <taxon>Perkinsozoa</taxon>
        <taxon>Perkinsea</taxon>
        <taxon>Perkinsida</taxon>
        <taxon>Perkinsidae</taxon>
        <taxon>Perkinsus</taxon>
    </lineage>
</organism>
<feature type="compositionally biased region" description="Polar residues" evidence="1">
    <location>
        <begin position="9"/>
        <end position="25"/>
    </location>
</feature>
<feature type="domain" description="Endonuclease/exonuclease/phosphatase" evidence="2">
    <location>
        <begin position="154"/>
        <end position="277"/>
    </location>
</feature>
<dbReference type="OrthoDB" id="7487383at2759"/>
<proteinExistence type="predicted"/>
<feature type="non-terminal residue" evidence="3">
    <location>
        <position position="396"/>
    </location>
</feature>
<evidence type="ECO:0000313" key="4">
    <source>
        <dbReference type="Proteomes" id="UP000591131"/>
    </source>
</evidence>
<name>A0A7J6LKZ8_PERCH</name>
<gene>
    <name evidence="3" type="ORF">FOL47_007517</name>
</gene>
<dbReference type="SUPFAM" id="SSF56219">
    <property type="entry name" value="DNase I-like"/>
    <property type="match status" value="1"/>
</dbReference>
<dbReference type="Proteomes" id="UP000591131">
    <property type="component" value="Unassembled WGS sequence"/>
</dbReference>
<comment type="caution">
    <text evidence="3">The sequence shown here is derived from an EMBL/GenBank/DDBJ whole genome shotgun (WGS) entry which is preliminary data.</text>
</comment>
<evidence type="ECO:0000313" key="3">
    <source>
        <dbReference type="EMBL" id="KAF4659581.1"/>
    </source>
</evidence>
<evidence type="ECO:0000256" key="1">
    <source>
        <dbReference type="SAM" id="MobiDB-lite"/>
    </source>
</evidence>
<keyword evidence="4" id="KW-1185">Reference proteome</keyword>
<dbReference type="GO" id="GO:0003824">
    <property type="term" value="F:catalytic activity"/>
    <property type="evidence" value="ECO:0007669"/>
    <property type="project" value="InterPro"/>
</dbReference>
<accession>A0A7J6LKZ8</accession>
<evidence type="ECO:0000259" key="2">
    <source>
        <dbReference type="Pfam" id="PF14529"/>
    </source>
</evidence>
<dbReference type="AlphaFoldDB" id="A0A7J6LKZ8"/>
<protein>
    <recommendedName>
        <fullName evidence="2">Endonuclease/exonuclease/phosphatase domain-containing protein</fullName>
    </recommendedName>
</protein>
<sequence length="396" mass="44956">MPARGATARTDNSQSGLPKGKSSTAPKRHRATLPVDEAVRILTYNVRSIRAHVVEVKRMATGWLKRKVDVIVLTESWLKPGDRTPRLAGYTEAARKDRKQPGSSNEGRGGGVLIYVRDKVGYAVEEINYNCRTIHEGIDYIAINICRSKKRRIQLVGIYVPPNLSDEIWEESILDWDLKNNEKGTVIIAGDINSHGSWSSLSTSAGDRIEDWCAERGLEVLNEPTIPTRIAVTTNREGDRIVQQSSPDVIIMKAVYAARSIWEAYPEESCGSDHVPIQILFPWQQEEGPKNIKYRKKWKLKKANWDMFRDVLNKRCETSLGNICQNMTAQQAYDMLESDVITSLNQSIPKTTRAREYIWWCDEVEAAVKDRKEALKRFRQTCSAEDGEVYEEAKQA</sequence>
<dbReference type="Gene3D" id="3.60.10.10">
    <property type="entry name" value="Endonuclease/exonuclease/phosphatase"/>
    <property type="match status" value="1"/>
</dbReference>
<dbReference type="EMBL" id="JAAPAO010000447">
    <property type="protein sequence ID" value="KAF4659581.1"/>
    <property type="molecule type" value="Genomic_DNA"/>
</dbReference>
<reference evidence="3 4" key="1">
    <citation type="submission" date="2020-04" db="EMBL/GenBank/DDBJ databases">
        <title>Perkinsus chesapeaki whole genome sequence.</title>
        <authorList>
            <person name="Bogema D.R."/>
        </authorList>
    </citation>
    <scope>NUCLEOTIDE SEQUENCE [LARGE SCALE GENOMIC DNA]</scope>
    <source>
        <strain evidence="3">ATCC PRA-425</strain>
    </source>
</reference>
<dbReference type="InterPro" id="IPR036691">
    <property type="entry name" value="Endo/exonu/phosph_ase_sf"/>
</dbReference>
<feature type="region of interest" description="Disordered" evidence="1">
    <location>
        <begin position="1"/>
        <end position="31"/>
    </location>
</feature>
<dbReference type="Pfam" id="PF14529">
    <property type="entry name" value="Exo_endo_phos_2"/>
    <property type="match status" value="1"/>
</dbReference>
<dbReference type="InterPro" id="IPR005135">
    <property type="entry name" value="Endo/exonuclease/phosphatase"/>
</dbReference>